<evidence type="ECO:0000256" key="6">
    <source>
        <dbReference type="SAM" id="MobiDB-lite"/>
    </source>
</evidence>
<dbReference type="GO" id="GO:0000981">
    <property type="term" value="F:DNA-binding transcription factor activity, RNA polymerase II-specific"/>
    <property type="evidence" value="ECO:0007669"/>
    <property type="project" value="InterPro"/>
</dbReference>
<evidence type="ECO:0000259" key="7">
    <source>
        <dbReference type="PROSITE" id="PS50048"/>
    </source>
</evidence>
<dbReference type="Proteomes" id="UP001056012">
    <property type="component" value="Chromosome 3"/>
</dbReference>
<dbReference type="PRINTS" id="PR00755">
    <property type="entry name" value="AFLATOXINBRP"/>
</dbReference>
<sequence length="572" mass="59410">MNPLAKTNDSASAAATSSASSRPAASARTASGGPKVRDCCQACAKSKVRCTKERPTCSRCESKGIECRYLHCRRPGRVPGSGARRANPPQPADRPKSQVAGAPAAGKPLRLPTSPSPSPHDSSSTADHGIASLLLSPVSTTQPPDQTPVCNTNTHHRVDSFQTHSSASDVLASDLFPALTFDSSHPSYGVWDDCLDTLAGLDAPSYPQLMDWDPSATAMSGNLSLDSGLGLDMFDSASTSGPQSPASRLLPPDVLMSSASTFSTEPSSRASSSESLSSSSSASSSASTVPTSLSSASSSSSRHPSLPRDVMALPALPSSQSCGQSMHPEGAHSTVSKGGNGTNCNCLDQALDLFKAVTKDPCSDASSASGSPLTQVILSKNKETIQAMLALVNCSNCSNDRLLIAVALLITMKMLSWYASAAALTGGSGPGHSIEDVSRASSSGHSSPVSGTSAAPGRDQQCHRQAKQQVLRELHSVQRLITSLSARLKGLESDNTGTTANTRLSQLYAASREPERSFDGRKRMAHAMPFQPGVVDTALMPISTRTLEAVEVDARSSLGFLSAVVRNALKES</sequence>
<dbReference type="AlphaFoldDB" id="A0A9Q8Z860"/>
<feature type="region of interest" description="Disordered" evidence="6">
    <location>
        <begin position="76"/>
        <end position="127"/>
    </location>
</feature>
<accession>A0A9Q8Z860</accession>
<dbReference type="SUPFAM" id="SSF57701">
    <property type="entry name" value="Zn2/Cys6 DNA-binding domain"/>
    <property type="match status" value="1"/>
</dbReference>
<keyword evidence="9" id="KW-1185">Reference proteome</keyword>
<reference evidence="8" key="1">
    <citation type="submission" date="2021-12" db="EMBL/GenBank/DDBJ databases">
        <title>Curvularia clavata genome.</title>
        <authorList>
            <person name="Cao Y."/>
        </authorList>
    </citation>
    <scope>NUCLEOTIDE SEQUENCE</scope>
    <source>
        <strain evidence="8">Yc1106</strain>
    </source>
</reference>
<keyword evidence="1" id="KW-0479">Metal-binding</keyword>
<dbReference type="GO" id="GO:0005634">
    <property type="term" value="C:nucleus"/>
    <property type="evidence" value="ECO:0007669"/>
    <property type="project" value="InterPro"/>
</dbReference>
<dbReference type="InterPro" id="IPR001138">
    <property type="entry name" value="Zn2Cys6_DnaBD"/>
</dbReference>
<gene>
    <name evidence="8" type="ORF">yc1106_04616</name>
</gene>
<feature type="compositionally biased region" description="Low complexity" evidence="6">
    <location>
        <begin position="258"/>
        <end position="308"/>
    </location>
</feature>
<dbReference type="Pfam" id="PF08493">
    <property type="entry name" value="AflR"/>
    <property type="match status" value="1"/>
</dbReference>
<dbReference type="InterPro" id="IPR013700">
    <property type="entry name" value="AflR"/>
</dbReference>
<feature type="compositionally biased region" description="Low complexity" evidence="6">
    <location>
        <begin position="10"/>
        <end position="34"/>
    </location>
</feature>
<dbReference type="Pfam" id="PF00172">
    <property type="entry name" value="Zn_clus"/>
    <property type="match status" value="1"/>
</dbReference>
<evidence type="ECO:0000256" key="2">
    <source>
        <dbReference type="ARBA" id="ARBA00023015"/>
    </source>
</evidence>
<evidence type="ECO:0000256" key="4">
    <source>
        <dbReference type="ARBA" id="ARBA00023163"/>
    </source>
</evidence>
<dbReference type="PANTHER" id="PTHR31069:SF31">
    <property type="entry name" value="MONODICTYPHENONE CLUSTER TRANSCRIPTION FACTOR-RELATED"/>
    <property type="match status" value="1"/>
</dbReference>
<feature type="domain" description="Zn(2)-C6 fungal-type" evidence="7">
    <location>
        <begin position="39"/>
        <end position="69"/>
    </location>
</feature>
<evidence type="ECO:0000256" key="1">
    <source>
        <dbReference type="ARBA" id="ARBA00022723"/>
    </source>
</evidence>
<dbReference type="EMBL" id="CP089276">
    <property type="protein sequence ID" value="USP77342.1"/>
    <property type="molecule type" value="Genomic_DNA"/>
</dbReference>
<dbReference type="PANTHER" id="PTHR31069">
    <property type="entry name" value="OLEATE-ACTIVATED TRANSCRIPTION FACTOR 1-RELATED"/>
    <property type="match status" value="1"/>
</dbReference>
<evidence type="ECO:0000256" key="3">
    <source>
        <dbReference type="ARBA" id="ARBA00023125"/>
    </source>
</evidence>
<evidence type="ECO:0000313" key="8">
    <source>
        <dbReference type="EMBL" id="USP77342.1"/>
    </source>
</evidence>
<dbReference type="Gene3D" id="4.10.240.10">
    <property type="entry name" value="Zn(2)-C6 fungal-type DNA-binding domain"/>
    <property type="match status" value="1"/>
</dbReference>
<keyword evidence="4" id="KW-0804">Transcription</keyword>
<protein>
    <recommendedName>
        <fullName evidence="7">Zn(2)-C6 fungal-type domain-containing protein</fullName>
    </recommendedName>
</protein>
<evidence type="ECO:0000313" key="9">
    <source>
        <dbReference type="Proteomes" id="UP001056012"/>
    </source>
</evidence>
<dbReference type="InterPro" id="IPR036864">
    <property type="entry name" value="Zn2-C6_fun-type_DNA-bd_sf"/>
</dbReference>
<keyword evidence="3" id="KW-0238">DNA-binding</keyword>
<dbReference type="SMART" id="SM00066">
    <property type="entry name" value="GAL4"/>
    <property type="match status" value="1"/>
</dbReference>
<keyword evidence="2" id="KW-0805">Transcription regulation</keyword>
<evidence type="ECO:0000256" key="5">
    <source>
        <dbReference type="ARBA" id="ARBA00023242"/>
    </source>
</evidence>
<keyword evidence="5" id="KW-0539">Nucleus</keyword>
<feature type="compositionally biased region" description="Low complexity" evidence="6">
    <location>
        <begin position="439"/>
        <end position="454"/>
    </location>
</feature>
<organism evidence="8 9">
    <name type="scientific">Curvularia clavata</name>
    <dbReference type="NCBI Taxonomy" id="95742"/>
    <lineage>
        <taxon>Eukaryota</taxon>
        <taxon>Fungi</taxon>
        <taxon>Dikarya</taxon>
        <taxon>Ascomycota</taxon>
        <taxon>Pezizomycotina</taxon>
        <taxon>Dothideomycetes</taxon>
        <taxon>Pleosporomycetidae</taxon>
        <taxon>Pleosporales</taxon>
        <taxon>Pleosporineae</taxon>
        <taxon>Pleosporaceae</taxon>
        <taxon>Curvularia</taxon>
    </lineage>
</organism>
<dbReference type="GO" id="GO:0008270">
    <property type="term" value="F:zinc ion binding"/>
    <property type="evidence" value="ECO:0007669"/>
    <property type="project" value="InterPro"/>
</dbReference>
<dbReference type="CDD" id="cd00067">
    <property type="entry name" value="GAL4"/>
    <property type="match status" value="1"/>
</dbReference>
<feature type="region of interest" description="Disordered" evidence="6">
    <location>
        <begin position="1"/>
        <end position="37"/>
    </location>
</feature>
<dbReference type="InterPro" id="IPR050675">
    <property type="entry name" value="OAF3"/>
</dbReference>
<feature type="region of interest" description="Disordered" evidence="6">
    <location>
        <begin position="429"/>
        <end position="467"/>
    </location>
</feature>
<name>A0A9Q8Z860_CURCL</name>
<dbReference type="GO" id="GO:0003677">
    <property type="term" value="F:DNA binding"/>
    <property type="evidence" value="ECO:0007669"/>
    <property type="project" value="UniProtKB-KW"/>
</dbReference>
<dbReference type="VEuPathDB" id="FungiDB:yc1106_04616"/>
<dbReference type="PROSITE" id="PS50048">
    <property type="entry name" value="ZN2_CY6_FUNGAL_2"/>
    <property type="match status" value="1"/>
</dbReference>
<dbReference type="OrthoDB" id="2328572at2759"/>
<feature type="region of interest" description="Disordered" evidence="6">
    <location>
        <begin position="258"/>
        <end position="338"/>
    </location>
</feature>
<proteinExistence type="predicted"/>
<dbReference type="GO" id="GO:0045122">
    <property type="term" value="P:aflatoxin biosynthetic process"/>
    <property type="evidence" value="ECO:0007669"/>
    <property type="project" value="InterPro"/>
</dbReference>